<dbReference type="PROSITE" id="PS51198">
    <property type="entry name" value="UVRD_HELICASE_ATP_BIND"/>
    <property type="match status" value="1"/>
</dbReference>
<keyword evidence="3 5" id="KW-0347">Helicase</keyword>
<evidence type="ECO:0000313" key="8">
    <source>
        <dbReference type="EMBL" id="HIS93435.1"/>
    </source>
</evidence>
<reference evidence="8" key="2">
    <citation type="journal article" date="2021" name="PeerJ">
        <title>Extensive microbial diversity within the chicken gut microbiome revealed by metagenomics and culture.</title>
        <authorList>
            <person name="Gilroy R."/>
            <person name="Ravi A."/>
            <person name="Getino M."/>
            <person name="Pursley I."/>
            <person name="Horton D.L."/>
            <person name="Alikhan N.F."/>
            <person name="Baker D."/>
            <person name="Gharbi K."/>
            <person name="Hall N."/>
            <person name="Watson M."/>
            <person name="Adriaenssens E.M."/>
            <person name="Foster-Nyarko E."/>
            <person name="Jarju S."/>
            <person name="Secka A."/>
            <person name="Antonio M."/>
            <person name="Oren A."/>
            <person name="Chaudhuri R.R."/>
            <person name="La Ragione R."/>
            <person name="Hildebrand F."/>
            <person name="Pallen M.J."/>
        </authorList>
    </citation>
    <scope>NUCLEOTIDE SEQUENCE</scope>
    <source>
        <strain evidence="8">13766</strain>
    </source>
</reference>
<dbReference type="GO" id="GO:0043138">
    <property type="term" value="F:3'-5' DNA helicase activity"/>
    <property type="evidence" value="ECO:0007669"/>
    <property type="project" value="TreeGrafter"/>
</dbReference>
<dbReference type="PANTHER" id="PTHR11070">
    <property type="entry name" value="UVRD / RECB / PCRA DNA HELICASE FAMILY MEMBER"/>
    <property type="match status" value="1"/>
</dbReference>
<dbReference type="EMBL" id="DVJN01000201">
    <property type="protein sequence ID" value="HIS93435.1"/>
    <property type="molecule type" value="Genomic_DNA"/>
</dbReference>
<dbReference type="InterPro" id="IPR000212">
    <property type="entry name" value="DNA_helicase_UvrD/REP"/>
</dbReference>
<name>A0A9D1G2U9_9FIRM</name>
<feature type="coiled-coil region" evidence="6">
    <location>
        <begin position="374"/>
        <end position="415"/>
    </location>
</feature>
<comment type="caution">
    <text evidence="8">The sequence shown here is derived from an EMBL/GenBank/DDBJ whole genome shotgun (WGS) entry which is preliminary data.</text>
</comment>
<dbReference type="PANTHER" id="PTHR11070:SF17">
    <property type="entry name" value="DNA HELICASE IV"/>
    <property type="match status" value="1"/>
</dbReference>
<dbReference type="InterPro" id="IPR027417">
    <property type="entry name" value="P-loop_NTPase"/>
</dbReference>
<evidence type="ECO:0000256" key="6">
    <source>
        <dbReference type="SAM" id="Coils"/>
    </source>
</evidence>
<dbReference type="InterPro" id="IPR014016">
    <property type="entry name" value="UvrD-like_ATP-bd"/>
</dbReference>
<gene>
    <name evidence="8" type="ORF">IAA84_10500</name>
</gene>
<proteinExistence type="predicted"/>
<evidence type="ECO:0000256" key="4">
    <source>
        <dbReference type="ARBA" id="ARBA00022840"/>
    </source>
</evidence>
<evidence type="ECO:0000256" key="2">
    <source>
        <dbReference type="ARBA" id="ARBA00022801"/>
    </source>
</evidence>
<organism evidence="8 9">
    <name type="scientific">Candidatus Alectryocaccomicrobium excrementavium</name>
    <dbReference type="NCBI Taxonomy" id="2840668"/>
    <lineage>
        <taxon>Bacteria</taxon>
        <taxon>Bacillati</taxon>
        <taxon>Bacillota</taxon>
        <taxon>Clostridia</taxon>
        <taxon>Candidatus Alectryocaccomicrobium</taxon>
    </lineage>
</organism>
<keyword evidence="4 5" id="KW-0067">ATP-binding</keyword>
<evidence type="ECO:0000259" key="7">
    <source>
        <dbReference type="PROSITE" id="PS51198"/>
    </source>
</evidence>
<dbReference type="SUPFAM" id="SSF52540">
    <property type="entry name" value="P-loop containing nucleoside triphosphate hydrolases"/>
    <property type="match status" value="1"/>
</dbReference>
<feature type="domain" description="UvrD-like helicase ATP-binding" evidence="7">
    <location>
        <begin position="187"/>
        <end position="552"/>
    </location>
</feature>
<keyword evidence="1 5" id="KW-0547">Nucleotide-binding</keyword>
<sequence length="711" mass="78984">MAIDHPAAREELAHFSQALSVIEQEQDGAQARLDDARAALDAARRFDPDNLPVREMQFSLAEQGVRELRLAGEKPYFTRVDFCEEGGSTQRYYIGKNGVTRFRTLEAYIIDWRAPVANLYYSGQVGPMEYESPDGPVRGEMTLKRQFGVEKGELKTIFDSGIAAQDEFLQSVLGSVTGERLTEIVTTIQAEQNAIIRHPLNRSLIVQGVAGSGKTSIALHRIAFLLYTYQDRLRAESTLILAPNPLFLQYIAPVLPDLGVERVKQTTFHALLQSWLGTALPPLGAAESNACARVKGMLDTAHRLDAWLDAYESRILPADGLRFGPVTLFSGEALRQFILVDEKPFPLERRFRELKKQLSGRVKHAVAQINQWYRQEAQRRAARMQGDAERRERLFAQLEERTQAAEAKGKEYIRETMRAFGDFAPARLYRTFWEDMRQAEDPELRAAAEETLARKGRAVAAGDAALIALIARRVCELPRQEFRHIVVDEAQDMSQAEFLLLRRMNPGATFTIVGDMMQGVNAARGLPSWQSLAPVLGDSCDLRELITSYRSTVEIILLARRVWENCPSPVSTRIEPVLRHGEAPRVEKTGDIAARAARQLAEWQRLPSVAVITKTEAAADELCARLPGAKRLDVSASEYHTGVLVASAAAVKGLEFDGVIVAGADADEYAACVEDAKLLYVALTRALHHLCVFYCGALTPLLKGGENIADS</sequence>
<dbReference type="GO" id="GO:0016787">
    <property type="term" value="F:hydrolase activity"/>
    <property type="evidence" value="ECO:0007669"/>
    <property type="project" value="UniProtKB-UniRule"/>
</dbReference>
<dbReference type="Proteomes" id="UP000824140">
    <property type="component" value="Unassembled WGS sequence"/>
</dbReference>
<dbReference type="Gene3D" id="3.40.50.300">
    <property type="entry name" value="P-loop containing nucleotide triphosphate hydrolases"/>
    <property type="match status" value="3"/>
</dbReference>
<dbReference type="Pfam" id="PF00580">
    <property type="entry name" value="UvrD-helicase"/>
    <property type="match status" value="1"/>
</dbReference>
<dbReference type="GO" id="GO:0000725">
    <property type="term" value="P:recombinational repair"/>
    <property type="evidence" value="ECO:0007669"/>
    <property type="project" value="TreeGrafter"/>
</dbReference>
<evidence type="ECO:0000256" key="1">
    <source>
        <dbReference type="ARBA" id="ARBA00022741"/>
    </source>
</evidence>
<dbReference type="AlphaFoldDB" id="A0A9D1G2U9"/>
<evidence type="ECO:0000313" key="9">
    <source>
        <dbReference type="Proteomes" id="UP000824140"/>
    </source>
</evidence>
<feature type="binding site" evidence="5">
    <location>
        <begin position="208"/>
        <end position="215"/>
    </location>
    <ligand>
        <name>ATP</name>
        <dbReference type="ChEBI" id="CHEBI:30616"/>
    </ligand>
</feature>
<evidence type="ECO:0000256" key="3">
    <source>
        <dbReference type="ARBA" id="ARBA00022806"/>
    </source>
</evidence>
<protein>
    <submittedName>
        <fullName evidence="8">AAA family ATPase</fullName>
    </submittedName>
</protein>
<keyword evidence="6" id="KW-0175">Coiled coil</keyword>
<dbReference type="Pfam" id="PF13538">
    <property type="entry name" value="UvrD_C_2"/>
    <property type="match status" value="1"/>
</dbReference>
<dbReference type="GO" id="GO:0005524">
    <property type="term" value="F:ATP binding"/>
    <property type="evidence" value="ECO:0007669"/>
    <property type="project" value="UniProtKB-UniRule"/>
</dbReference>
<accession>A0A9D1G2U9</accession>
<dbReference type="GO" id="GO:0005829">
    <property type="term" value="C:cytosol"/>
    <property type="evidence" value="ECO:0007669"/>
    <property type="project" value="TreeGrafter"/>
</dbReference>
<dbReference type="GO" id="GO:0003677">
    <property type="term" value="F:DNA binding"/>
    <property type="evidence" value="ECO:0007669"/>
    <property type="project" value="InterPro"/>
</dbReference>
<reference evidence="8" key="1">
    <citation type="submission" date="2020-10" db="EMBL/GenBank/DDBJ databases">
        <authorList>
            <person name="Gilroy R."/>
        </authorList>
    </citation>
    <scope>NUCLEOTIDE SEQUENCE</scope>
    <source>
        <strain evidence="8">13766</strain>
    </source>
</reference>
<dbReference type="InterPro" id="IPR027785">
    <property type="entry name" value="UvrD-like_helicase_C"/>
</dbReference>
<keyword evidence="2 5" id="KW-0378">Hydrolase</keyword>
<evidence type="ECO:0000256" key="5">
    <source>
        <dbReference type="PROSITE-ProRule" id="PRU00560"/>
    </source>
</evidence>